<dbReference type="CDD" id="cd18585">
    <property type="entry name" value="ABC_6TM_CydC"/>
    <property type="match status" value="1"/>
</dbReference>
<keyword evidence="6 7" id="KW-0472">Membrane</keyword>
<dbReference type="NCBIfam" id="NF008364">
    <property type="entry name" value="PRK11160.1"/>
    <property type="match status" value="1"/>
</dbReference>
<dbReference type="InterPro" id="IPR014223">
    <property type="entry name" value="ABC_CydC/D"/>
</dbReference>
<feature type="transmembrane region" description="Helical" evidence="7">
    <location>
        <begin position="41"/>
        <end position="62"/>
    </location>
</feature>
<keyword evidence="3" id="KW-0547">Nucleotide-binding</keyword>
<dbReference type="Pfam" id="PF00664">
    <property type="entry name" value="ABC_membrane"/>
    <property type="match status" value="1"/>
</dbReference>
<evidence type="ECO:0000256" key="3">
    <source>
        <dbReference type="ARBA" id="ARBA00022741"/>
    </source>
</evidence>
<dbReference type="NCBIfam" id="TIGR02868">
    <property type="entry name" value="CydC"/>
    <property type="match status" value="1"/>
</dbReference>
<feature type="transmembrane region" description="Helical" evidence="7">
    <location>
        <begin position="251"/>
        <end position="269"/>
    </location>
</feature>
<sequence length="621" mass="68778">MKALIPYLKMFKKQWFMLSVGILLSVTTLLAGIGLLSLSGWFLSAAAVAGLTLVTSQAFNFFTPAAGVRFFSIARTASRYGERLATHQATFQLLTQLRCWVWSKLLPLSAQDLQGIRRGDLLNRLVSDIDTLDHLYLRLITPIFAALCALLGLYFFVSFFDVHLAMVLSGLLLLVLVIMPALFYRLGQKPGRLLVETKRQYRIILLDYIQGQAELTLFGAQHRYREELARIAVKLYSNQKAMANITGLSQTLLIVFHGATLVVLMYLAASGVGSANPPGPMLALIVFMTMATIEMLMPIAGAFQHLSACITSATRVSELTEQTPSISFPRHEDSHSTIDSTLYSTVSNSIESTITNVGKDRVRENNVVEAALAINNLHFSYDGKQSVLSGVNLSIGKGEKVALLGKTGCGKSSILSLVTRDWLADQGSIRLESRNIDELSEAELRQSMTVMSQRVYLFSGTLRDNLILALNEPSSCVPHQNNAEIDEKFINVLQQVGLGVLLEPIEPKCNPLEQWIGEGGRQLSGGEQRRIGVARTLLRDAPLLLLDEPTEGLDKITERDVLRLLFHFAKDKTLLMISHRLTAMPMMDKVHILESGEIRASGTHKALFESDDYYRSLYLSV</sequence>
<evidence type="ECO:0000256" key="4">
    <source>
        <dbReference type="ARBA" id="ARBA00022840"/>
    </source>
</evidence>
<dbReference type="GO" id="GO:0005524">
    <property type="term" value="F:ATP binding"/>
    <property type="evidence" value="ECO:0007669"/>
    <property type="project" value="UniProtKB-KW"/>
</dbReference>
<evidence type="ECO:0000259" key="8">
    <source>
        <dbReference type="PROSITE" id="PS50893"/>
    </source>
</evidence>
<evidence type="ECO:0000256" key="2">
    <source>
        <dbReference type="ARBA" id="ARBA00022692"/>
    </source>
</evidence>
<dbReference type="PROSITE" id="PS00211">
    <property type="entry name" value="ABC_TRANSPORTER_1"/>
    <property type="match status" value="1"/>
</dbReference>
<dbReference type="Gene3D" id="1.20.1560.10">
    <property type="entry name" value="ABC transporter type 1, transmembrane domain"/>
    <property type="match status" value="1"/>
</dbReference>
<dbReference type="RefSeq" id="WP_248940932.1">
    <property type="nucleotide sequence ID" value="NZ_JAKIKS010000055.1"/>
</dbReference>
<feature type="transmembrane region" description="Helical" evidence="7">
    <location>
        <begin position="135"/>
        <end position="157"/>
    </location>
</feature>
<evidence type="ECO:0000256" key="7">
    <source>
        <dbReference type="SAM" id="Phobius"/>
    </source>
</evidence>
<dbReference type="InterPro" id="IPR011527">
    <property type="entry name" value="ABC1_TM_dom"/>
</dbReference>
<dbReference type="Proteomes" id="UP001203423">
    <property type="component" value="Unassembled WGS sequence"/>
</dbReference>
<comment type="subcellular location">
    <subcellularLocation>
        <location evidence="1">Cell membrane</location>
        <topology evidence="1">Multi-pass membrane protein</topology>
    </subcellularLocation>
</comment>
<evidence type="ECO:0000256" key="1">
    <source>
        <dbReference type="ARBA" id="ARBA00004651"/>
    </source>
</evidence>
<dbReference type="PANTHER" id="PTHR43394:SF1">
    <property type="entry name" value="ATP-BINDING CASSETTE SUB-FAMILY B MEMBER 10, MITOCHONDRIAL"/>
    <property type="match status" value="1"/>
</dbReference>
<keyword evidence="4 10" id="KW-0067">ATP-binding</keyword>
<dbReference type="SUPFAM" id="SSF52540">
    <property type="entry name" value="P-loop containing nucleoside triphosphate hydrolases"/>
    <property type="match status" value="1"/>
</dbReference>
<dbReference type="InterPro" id="IPR027417">
    <property type="entry name" value="P-loop_NTPase"/>
</dbReference>
<protein>
    <submittedName>
        <fullName evidence="10">Cysteine/glutathione ABC transporter ATP-binding protein/permease CydC</fullName>
    </submittedName>
</protein>
<dbReference type="InterPro" id="IPR039421">
    <property type="entry name" value="Type_1_exporter"/>
</dbReference>
<dbReference type="SMART" id="SM00382">
    <property type="entry name" value="AAA"/>
    <property type="match status" value="1"/>
</dbReference>
<dbReference type="Gene3D" id="3.40.50.300">
    <property type="entry name" value="P-loop containing nucleotide triphosphate hydrolases"/>
    <property type="match status" value="1"/>
</dbReference>
<evidence type="ECO:0000256" key="6">
    <source>
        <dbReference type="ARBA" id="ARBA00023136"/>
    </source>
</evidence>
<feature type="transmembrane region" description="Helical" evidence="7">
    <location>
        <begin position="15"/>
        <end position="35"/>
    </location>
</feature>
<dbReference type="InterPro" id="IPR017871">
    <property type="entry name" value="ABC_transporter-like_CS"/>
</dbReference>
<dbReference type="InterPro" id="IPR036640">
    <property type="entry name" value="ABC1_TM_sf"/>
</dbReference>
<reference evidence="10 11" key="1">
    <citation type="submission" date="2022-01" db="EMBL/GenBank/DDBJ databases">
        <title>Whole genome-based taxonomy of the Shewanellaceae.</title>
        <authorList>
            <person name="Martin-Rodriguez A.J."/>
        </authorList>
    </citation>
    <scope>NUCLEOTIDE SEQUENCE [LARGE SCALE GENOMIC DNA]</scope>
    <source>
        <strain evidence="10 11">DSM 17177</strain>
    </source>
</reference>
<dbReference type="PROSITE" id="PS50893">
    <property type="entry name" value="ABC_TRANSPORTER_2"/>
    <property type="match status" value="1"/>
</dbReference>
<organism evidence="10 11">
    <name type="scientific">Shewanella surugensis</name>
    <dbReference type="NCBI Taxonomy" id="212020"/>
    <lineage>
        <taxon>Bacteria</taxon>
        <taxon>Pseudomonadati</taxon>
        <taxon>Pseudomonadota</taxon>
        <taxon>Gammaproteobacteria</taxon>
        <taxon>Alteromonadales</taxon>
        <taxon>Shewanellaceae</taxon>
        <taxon>Shewanella</taxon>
    </lineage>
</organism>
<dbReference type="Pfam" id="PF00005">
    <property type="entry name" value="ABC_tran"/>
    <property type="match status" value="1"/>
</dbReference>
<evidence type="ECO:0000313" key="10">
    <source>
        <dbReference type="EMBL" id="MCL1125620.1"/>
    </source>
</evidence>
<feature type="domain" description="ABC transporter" evidence="8">
    <location>
        <begin position="372"/>
        <end position="620"/>
    </location>
</feature>
<comment type="caution">
    <text evidence="10">The sequence shown here is derived from an EMBL/GenBank/DDBJ whole genome shotgun (WGS) entry which is preliminary data.</text>
</comment>
<feature type="transmembrane region" description="Helical" evidence="7">
    <location>
        <begin position="281"/>
        <end position="303"/>
    </location>
</feature>
<feature type="domain" description="ABC transmembrane type-1" evidence="9">
    <location>
        <begin position="20"/>
        <end position="308"/>
    </location>
</feature>
<keyword evidence="5 7" id="KW-1133">Transmembrane helix</keyword>
<dbReference type="InterPro" id="IPR003439">
    <property type="entry name" value="ABC_transporter-like_ATP-bd"/>
</dbReference>
<gene>
    <name evidence="10" type="primary">cydC</name>
    <name evidence="10" type="ORF">L2764_14325</name>
</gene>
<name>A0ABT0LE64_9GAMM</name>
<keyword evidence="2 7" id="KW-0812">Transmembrane</keyword>
<dbReference type="InterPro" id="IPR003593">
    <property type="entry name" value="AAA+_ATPase"/>
</dbReference>
<dbReference type="EMBL" id="JAKIKS010000055">
    <property type="protein sequence ID" value="MCL1125620.1"/>
    <property type="molecule type" value="Genomic_DNA"/>
</dbReference>
<proteinExistence type="predicted"/>
<keyword evidence="11" id="KW-1185">Reference proteome</keyword>
<dbReference type="SUPFAM" id="SSF90123">
    <property type="entry name" value="ABC transporter transmembrane region"/>
    <property type="match status" value="1"/>
</dbReference>
<evidence type="ECO:0000256" key="5">
    <source>
        <dbReference type="ARBA" id="ARBA00022989"/>
    </source>
</evidence>
<evidence type="ECO:0000313" key="11">
    <source>
        <dbReference type="Proteomes" id="UP001203423"/>
    </source>
</evidence>
<feature type="transmembrane region" description="Helical" evidence="7">
    <location>
        <begin position="163"/>
        <end position="184"/>
    </location>
</feature>
<dbReference type="PROSITE" id="PS50929">
    <property type="entry name" value="ABC_TM1F"/>
    <property type="match status" value="1"/>
</dbReference>
<accession>A0ABT0LE64</accession>
<dbReference type="PANTHER" id="PTHR43394">
    <property type="entry name" value="ATP-DEPENDENT PERMEASE MDL1, MITOCHONDRIAL"/>
    <property type="match status" value="1"/>
</dbReference>
<evidence type="ECO:0000259" key="9">
    <source>
        <dbReference type="PROSITE" id="PS50929"/>
    </source>
</evidence>